<feature type="compositionally biased region" description="Polar residues" evidence="1">
    <location>
        <begin position="1"/>
        <end position="14"/>
    </location>
</feature>
<reference evidence="2 3" key="1">
    <citation type="submission" date="2021-06" db="EMBL/GenBank/DDBJ databases">
        <authorList>
            <person name="Kallberg Y."/>
            <person name="Tangrot J."/>
            <person name="Rosling A."/>
        </authorList>
    </citation>
    <scope>NUCLEOTIDE SEQUENCE [LARGE SCALE GENOMIC DNA]</scope>
    <source>
        <strain evidence="2 3">120-4 pot B 10/14</strain>
    </source>
</reference>
<organism evidence="2 3">
    <name type="scientific">Gigaspora margarita</name>
    <dbReference type="NCBI Taxonomy" id="4874"/>
    <lineage>
        <taxon>Eukaryota</taxon>
        <taxon>Fungi</taxon>
        <taxon>Fungi incertae sedis</taxon>
        <taxon>Mucoromycota</taxon>
        <taxon>Glomeromycotina</taxon>
        <taxon>Glomeromycetes</taxon>
        <taxon>Diversisporales</taxon>
        <taxon>Gigasporaceae</taxon>
        <taxon>Gigaspora</taxon>
    </lineage>
</organism>
<sequence>VKKKNTSNPLTGNQKEQKGGNFDIELGIQTDLETEVTDDYLETVSSESVAERK</sequence>
<name>A0ABN7UJR2_GIGMA</name>
<accession>A0ABN7UJR2</accession>
<evidence type="ECO:0000313" key="2">
    <source>
        <dbReference type="EMBL" id="CAG8614143.1"/>
    </source>
</evidence>
<gene>
    <name evidence="2" type="ORF">GMARGA_LOCUS7507</name>
</gene>
<dbReference type="Proteomes" id="UP000789901">
    <property type="component" value="Unassembled WGS sequence"/>
</dbReference>
<feature type="non-terminal residue" evidence="2">
    <location>
        <position position="1"/>
    </location>
</feature>
<dbReference type="EMBL" id="CAJVQB010003651">
    <property type="protein sequence ID" value="CAG8614143.1"/>
    <property type="molecule type" value="Genomic_DNA"/>
</dbReference>
<keyword evidence="3" id="KW-1185">Reference proteome</keyword>
<proteinExistence type="predicted"/>
<comment type="caution">
    <text evidence="2">The sequence shown here is derived from an EMBL/GenBank/DDBJ whole genome shotgun (WGS) entry which is preliminary data.</text>
</comment>
<evidence type="ECO:0000313" key="3">
    <source>
        <dbReference type="Proteomes" id="UP000789901"/>
    </source>
</evidence>
<evidence type="ECO:0000256" key="1">
    <source>
        <dbReference type="SAM" id="MobiDB-lite"/>
    </source>
</evidence>
<feature type="region of interest" description="Disordered" evidence="1">
    <location>
        <begin position="1"/>
        <end position="24"/>
    </location>
</feature>
<protein>
    <submittedName>
        <fullName evidence="2">4800_t:CDS:1</fullName>
    </submittedName>
</protein>